<organism evidence="7 8">
    <name type="scientific">Elysia marginata</name>
    <dbReference type="NCBI Taxonomy" id="1093978"/>
    <lineage>
        <taxon>Eukaryota</taxon>
        <taxon>Metazoa</taxon>
        <taxon>Spiralia</taxon>
        <taxon>Lophotrochozoa</taxon>
        <taxon>Mollusca</taxon>
        <taxon>Gastropoda</taxon>
        <taxon>Heterobranchia</taxon>
        <taxon>Euthyneura</taxon>
        <taxon>Panpulmonata</taxon>
        <taxon>Sacoglossa</taxon>
        <taxon>Placobranchoidea</taxon>
        <taxon>Plakobranchidae</taxon>
        <taxon>Elysia</taxon>
    </lineage>
</organism>
<keyword evidence="5" id="KW-0812">Transmembrane</keyword>
<feature type="domain" description="Phospholipid/glycerol acyltransferase" evidence="6">
    <location>
        <begin position="90"/>
        <end position="214"/>
    </location>
</feature>
<dbReference type="PANTHER" id="PTHR10983:SF24">
    <property type="entry name" value="1-ACYLGLYCEROL-3-PHOSPHATE O-ACYLTRANSFERASE 3, ISOFORM E-RELATED"/>
    <property type="match status" value="1"/>
</dbReference>
<dbReference type="Pfam" id="PF16076">
    <property type="entry name" value="Acyltransf_C"/>
    <property type="match status" value="1"/>
</dbReference>
<feature type="compositionally biased region" description="Polar residues" evidence="4">
    <location>
        <begin position="617"/>
        <end position="626"/>
    </location>
</feature>
<sequence length="626" mass="71865">MGFYSVMKTLLPVQLVVGYVFVMSGLVVNFLQLCSCVIWPFNRHLYRKINVHLAYAHWSQFTFLGQWWAGCDVIVYLKPEDFKYMGFEHTLAIMNHKYDIDWLMAWILCERWANLGNSKIYGKQVLKYVPLIGWAWYFTESIFLKRQWEHDKKVIQRDLKEATDYPDGYNITLLLLPEGTRFTEEKQRASLEVCRAKGYPELKHVLLPRPKGFVLSMHGLKGHFQAVLNCTVGFTTDGPAPIMMNIVNGKKLTAHFHIERIPLEDVPTETDEACAAWLRSVFKKKDDLYEGFLQTGHFPGPTMPLPRRPHDLLMFWFWFVVLVLPLFWYLGSIFMSGTFTQQAVVVLVVVLEKLLFALTSNGTPMIFRKPKKSSVQPKKKWRKTHLEVHRQAFVNARKNTNKLITAAKQIYTKNKIIDSKSNPKELFRIVNGLIKHSKPGADLPQSNDNRELATKLADYFDDKIENIRKELDNTDVSSVNNSSETCEKSINSFRPTTEDEVKNIIKSMPNKTCPLDAFPTWVAIQYADLLSPALTHLINCSLDSGEMPILLKRAVVVRPLLKKVGLDVNDFKNYRPFPYLSNLNHSNLVVRKRSAKSEQTRVSTVAHASPPPGTVPYSHTAQAEAR</sequence>
<proteinExistence type="inferred from homology"/>
<dbReference type="GO" id="GO:0003841">
    <property type="term" value="F:1-acylglycerol-3-phosphate O-acyltransferase activity"/>
    <property type="evidence" value="ECO:0007669"/>
    <property type="project" value="TreeGrafter"/>
</dbReference>
<feature type="transmembrane region" description="Helical" evidence="5">
    <location>
        <begin position="16"/>
        <end position="39"/>
    </location>
</feature>
<evidence type="ECO:0000256" key="3">
    <source>
        <dbReference type="ARBA" id="ARBA00023315"/>
    </source>
</evidence>
<keyword evidence="8" id="KW-1185">Reference proteome</keyword>
<keyword evidence="5" id="KW-1133">Transmembrane helix</keyword>
<evidence type="ECO:0000256" key="1">
    <source>
        <dbReference type="ARBA" id="ARBA00008655"/>
    </source>
</evidence>
<comment type="caution">
    <text evidence="7">The sequence shown here is derived from an EMBL/GenBank/DDBJ whole genome shotgun (WGS) entry which is preliminary data.</text>
</comment>
<reference evidence="7 8" key="1">
    <citation type="journal article" date="2021" name="Elife">
        <title>Chloroplast acquisition without the gene transfer in kleptoplastic sea slugs, Plakobranchus ocellatus.</title>
        <authorList>
            <person name="Maeda T."/>
            <person name="Takahashi S."/>
            <person name="Yoshida T."/>
            <person name="Shimamura S."/>
            <person name="Takaki Y."/>
            <person name="Nagai Y."/>
            <person name="Toyoda A."/>
            <person name="Suzuki Y."/>
            <person name="Arimoto A."/>
            <person name="Ishii H."/>
            <person name="Satoh N."/>
            <person name="Nishiyama T."/>
            <person name="Hasebe M."/>
            <person name="Maruyama T."/>
            <person name="Minagawa J."/>
            <person name="Obokata J."/>
            <person name="Shigenobu S."/>
        </authorList>
    </citation>
    <scope>NUCLEOTIDE SEQUENCE [LARGE SCALE GENOMIC DNA]</scope>
</reference>
<comment type="similarity">
    <text evidence="1">Belongs to the 1-acyl-sn-glycerol-3-phosphate acyltransferase family.</text>
</comment>
<dbReference type="SUPFAM" id="SSF69593">
    <property type="entry name" value="Glycerol-3-phosphate (1)-acyltransferase"/>
    <property type="match status" value="1"/>
</dbReference>
<gene>
    <name evidence="7" type="ORF">ElyMa_002453600</name>
</gene>
<accession>A0AAV4GKE6</accession>
<feature type="transmembrane region" description="Helical" evidence="5">
    <location>
        <begin position="312"/>
        <end position="331"/>
    </location>
</feature>
<dbReference type="InterPro" id="IPR002123">
    <property type="entry name" value="Plipid/glycerol_acylTrfase"/>
</dbReference>
<dbReference type="InterPro" id="IPR032098">
    <property type="entry name" value="Acyltransf_C"/>
</dbReference>
<protein>
    <submittedName>
        <fullName evidence="7">1-acyl-sn-glycerol-3-phosphate acyltransferase 3</fullName>
    </submittedName>
</protein>
<keyword evidence="3 7" id="KW-0012">Acyltransferase</keyword>
<dbReference type="Proteomes" id="UP000762676">
    <property type="component" value="Unassembled WGS sequence"/>
</dbReference>
<dbReference type="Pfam" id="PF01553">
    <property type="entry name" value="Acyltransferase"/>
    <property type="match status" value="1"/>
</dbReference>
<name>A0AAV4GKE6_9GAST</name>
<evidence type="ECO:0000313" key="7">
    <source>
        <dbReference type="EMBL" id="GFR85939.1"/>
    </source>
</evidence>
<dbReference type="EMBL" id="BMAT01005043">
    <property type="protein sequence ID" value="GFR85939.1"/>
    <property type="molecule type" value="Genomic_DNA"/>
</dbReference>
<dbReference type="CDD" id="cd07990">
    <property type="entry name" value="LPLAT_LCLAT1-like"/>
    <property type="match status" value="1"/>
</dbReference>
<dbReference type="PANTHER" id="PTHR10983">
    <property type="entry name" value="1-ACYLGLYCEROL-3-PHOSPHATE ACYLTRANSFERASE-RELATED"/>
    <property type="match status" value="1"/>
</dbReference>
<evidence type="ECO:0000313" key="8">
    <source>
        <dbReference type="Proteomes" id="UP000762676"/>
    </source>
</evidence>
<dbReference type="SMART" id="SM00563">
    <property type="entry name" value="PlsC"/>
    <property type="match status" value="1"/>
</dbReference>
<evidence type="ECO:0000256" key="4">
    <source>
        <dbReference type="SAM" id="MobiDB-lite"/>
    </source>
</evidence>
<keyword evidence="5" id="KW-0472">Membrane</keyword>
<dbReference type="AlphaFoldDB" id="A0AAV4GKE6"/>
<keyword evidence="2" id="KW-0808">Transferase</keyword>
<dbReference type="GO" id="GO:0012505">
    <property type="term" value="C:endomembrane system"/>
    <property type="evidence" value="ECO:0007669"/>
    <property type="project" value="TreeGrafter"/>
</dbReference>
<evidence type="ECO:0000256" key="5">
    <source>
        <dbReference type="SAM" id="Phobius"/>
    </source>
</evidence>
<evidence type="ECO:0000259" key="6">
    <source>
        <dbReference type="SMART" id="SM00563"/>
    </source>
</evidence>
<feature type="region of interest" description="Disordered" evidence="4">
    <location>
        <begin position="592"/>
        <end position="626"/>
    </location>
</feature>
<evidence type="ECO:0000256" key="2">
    <source>
        <dbReference type="ARBA" id="ARBA00022679"/>
    </source>
</evidence>